<name>A0A139XG92_9CYAN</name>
<dbReference type="PROSITE" id="PS51272">
    <property type="entry name" value="SLH"/>
    <property type="match status" value="3"/>
</dbReference>
<dbReference type="InterPro" id="IPR001119">
    <property type="entry name" value="SLH_dom"/>
</dbReference>
<dbReference type="InterPro" id="IPR051465">
    <property type="entry name" value="Cell_Envelope_Struct_Comp"/>
</dbReference>
<feature type="domain" description="SLH" evidence="2">
    <location>
        <begin position="212"/>
        <end position="276"/>
    </location>
</feature>
<evidence type="ECO:0000313" key="4">
    <source>
        <dbReference type="Proteomes" id="UP000076925"/>
    </source>
</evidence>
<dbReference type="AlphaFoldDB" id="A0A139XG92"/>
<evidence type="ECO:0000313" key="3">
    <source>
        <dbReference type="EMBL" id="KYC43716.1"/>
    </source>
</evidence>
<protein>
    <submittedName>
        <fullName evidence="3">S-layer protein</fullName>
    </submittedName>
</protein>
<dbReference type="STRING" id="128403.WA1_00680"/>
<feature type="chain" id="PRO_5007300698" evidence="1">
    <location>
        <begin position="23"/>
        <end position="292"/>
    </location>
</feature>
<evidence type="ECO:0000259" key="2">
    <source>
        <dbReference type="PROSITE" id="PS51272"/>
    </source>
</evidence>
<proteinExistence type="predicted"/>
<reference evidence="3 4" key="1">
    <citation type="journal article" date="2013" name="Genome Biol. Evol.">
        <title>Genomes of Stigonematalean cyanobacteria (subsection V) and the evolution of oxygenic photosynthesis from prokaryotes to plastids.</title>
        <authorList>
            <person name="Dagan T."/>
            <person name="Roettger M."/>
            <person name="Stucken K."/>
            <person name="Landan G."/>
            <person name="Koch R."/>
            <person name="Major P."/>
            <person name="Gould S.B."/>
            <person name="Goremykin V.V."/>
            <person name="Rippka R."/>
            <person name="Tandeau de Marsac N."/>
            <person name="Gugger M."/>
            <person name="Lockhart P.J."/>
            <person name="Allen J.F."/>
            <person name="Brune I."/>
            <person name="Maus I."/>
            <person name="Puhler A."/>
            <person name="Martin W.F."/>
        </authorList>
    </citation>
    <scope>NUCLEOTIDE SEQUENCE [LARGE SCALE GENOMIC DNA]</scope>
    <source>
        <strain evidence="3 4">PCC 7110</strain>
    </source>
</reference>
<gene>
    <name evidence="3" type="ORF">WA1_00680</name>
</gene>
<keyword evidence="4" id="KW-1185">Reference proteome</keyword>
<organism evidence="3 4">
    <name type="scientific">Scytonema hofmannii PCC 7110</name>
    <dbReference type="NCBI Taxonomy" id="128403"/>
    <lineage>
        <taxon>Bacteria</taxon>
        <taxon>Bacillati</taxon>
        <taxon>Cyanobacteriota</taxon>
        <taxon>Cyanophyceae</taxon>
        <taxon>Nostocales</taxon>
        <taxon>Scytonemataceae</taxon>
        <taxon>Scytonema</taxon>
    </lineage>
</organism>
<dbReference type="RefSeq" id="WP_017742153.1">
    <property type="nucleotide sequence ID" value="NZ_KQ976354.1"/>
</dbReference>
<feature type="signal peptide" evidence="1">
    <location>
        <begin position="1"/>
        <end position="22"/>
    </location>
</feature>
<keyword evidence="1" id="KW-0732">Signal</keyword>
<dbReference type="Pfam" id="PF00395">
    <property type="entry name" value="SLH"/>
    <property type="match status" value="3"/>
</dbReference>
<comment type="caution">
    <text evidence="3">The sequence shown here is derived from an EMBL/GenBank/DDBJ whole genome shotgun (WGS) entry which is preliminary data.</text>
</comment>
<dbReference type="PANTHER" id="PTHR43308">
    <property type="entry name" value="OUTER MEMBRANE PROTEIN ALPHA-RELATED"/>
    <property type="match status" value="1"/>
</dbReference>
<feature type="domain" description="SLH" evidence="2">
    <location>
        <begin position="40"/>
        <end position="103"/>
    </location>
</feature>
<dbReference type="PANTHER" id="PTHR43308:SF5">
    <property type="entry name" value="S-LAYER PROTEIN _ PEPTIDOGLYCAN ENDO-BETA-N-ACETYLGLUCOSAMINIDASE"/>
    <property type="match status" value="1"/>
</dbReference>
<feature type="domain" description="SLH" evidence="2">
    <location>
        <begin position="104"/>
        <end position="166"/>
    </location>
</feature>
<accession>A0A139XG92</accession>
<evidence type="ECO:0000256" key="1">
    <source>
        <dbReference type="SAM" id="SignalP"/>
    </source>
</evidence>
<dbReference type="Proteomes" id="UP000076925">
    <property type="component" value="Unassembled WGS sequence"/>
</dbReference>
<dbReference type="EMBL" id="ANNX02000012">
    <property type="protein sequence ID" value="KYC43716.1"/>
    <property type="molecule type" value="Genomic_DNA"/>
</dbReference>
<sequence length="292" mass="31947">MFNLSYWSLASASLLFTGLATAAVVRFVVSVPKAAIAAPDPTANFPDTQDHWAQPFIEALAERNIVTGYLDGTYRPNRPVNRDEFAAVLRQAFNQNQERRIASGSVYKDVPAGYWAAPAIEEAYEAGFMHGYPGGYFKPQQPVSRVEALVSLTQNLNLKQSPPQGNAQPAKSQTAKKLFFFPLAMTSLMQPIMATKATMKSAPQPPASTVVTNYYADAEKIPQYAVDDVATATQAALVVNYPNTRILNPNKNATRGDIAAFIYQALVNQGRLEPLQSTRPASNYIVGRSIKR</sequence>